<reference evidence="2 3" key="1">
    <citation type="submission" date="2017-03" db="EMBL/GenBank/DDBJ databases">
        <title>Genome sequence of Clostridium hungatei DSM 14427.</title>
        <authorList>
            <person name="Poehlein A."/>
            <person name="Daniel R."/>
        </authorList>
    </citation>
    <scope>NUCLEOTIDE SEQUENCE [LARGE SCALE GENOMIC DNA]</scope>
    <source>
        <strain evidence="2 3">DSM 14427</strain>
    </source>
</reference>
<feature type="region of interest" description="Disordered" evidence="1">
    <location>
        <begin position="1"/>
        <end position="30"/>
    </location>
</feature>
<dbReference type="EMBL" id="MZGX01000079">
    <property type="protein sequence ID" value="OPX41822.1"/>
    <property type="molecule type" value="Genomic_DNA"/>
</dbReference>
<evidence type="ECO:0000313" key="2">
    <source>
        <dbReference type="EMBL" id="OPX41822.1"/>
    </source>
</evidence>
<sequence>MQIGLNAERQEVSAAEAGKADFEKRYSRQF</sequence>
<keyword evidence="3" id="KW-1185">Reference proteome</keyword>
<protein>
    <submittedName>
        <fullName evidence="2">Uncharacterized protein</fullName>
    </submittedName>
</protein>
<evidence type="ECO:0000256" key="1">
    <source>
        <dbReference type="SAM" id="MobiDB-lite"/>
    </source>
</evidence>
<accession>A0A1V4SD25</accession>
<gene>
    <name evidence="2" type="ORF">CLHUN_43090</name>
</gene>
<name>A0A1V4SD25_RUMHU</name>
<dbReference type="Proteomes" id="UP000191554">
    <property type="component" value="Unassembled WGS sequence"/>
</dbReference>
<feature type="compositionally biased region" description="Basic and acidic residues" evidence="1">
    <location>
        <begin position="18"/>
        <end position="30"/>
    </location>
</feature>
<organism evidence="2 3">
    <name type="scientific">Ruminiclostridium hungatei</name>
    <name type="common">Clostridium hungatei</name>
    <dbReference type="NCBI Taxonomy" id="48256"/>
    <lineage>
        <taxon>Bacteria</taxon>
        <taxon>Bacillati</taxon>
        <taxon>Bacillota</taxon>
        <taxon>Clostridia</taxon>
        <taxon>Eubacteriales</taxon>
        <taxon>Oscillospiraceae</taxon>
        <taxon>Ruminiclostridium</taxon>
    </lineage>
</organism>
<comment type="caution">
    <text evidence="2">The sequence shown here is derived from an EMBL/GenBank/DDBJ whole genome shotgun (WGS) entry which is preliminary data.</text>
</comment>
<evidence type="ECO:0000313" key="3">
    <source>
        <dbReference type="Proteomes" id="UP000191554"/>
    </source>
</evidence>
<dbReference type="AlphaFoldDB" id="A0A1V4SD25"/>
<proteinExistence type="predicted"/>